<protein>
    <submittedName>
        <fullName evidence="2">Uncharacterized protein</fullName>
    </submittedName>
</protein>
<keyword evidence="3" id="KW-1185">Reference proteome</keyword>
<evidence type="ECO:0000313" key="2">
    <source>
        <dbReference type="EMBL" id="KAK4746474.1"/>
    </source>
</evidence>
<feature type="compositionally biased region" description="Basic and acidic residues" evidence="1">
    <location>
        <begin position="143"/>
        <end position="161"/>
    </location>
</feature>
<accession>A0AAN7GY98</accession>
<sequence length="161" mass="18847">MTAADTPLDKPSMKTLIEEEMICKKDAGRDLKLPPEQHEESLKKLLQDQSPFSMENDETSNSLDKDDKPKYSEEFLHRNNNSTVKERRFFRRHSKPQGRSQRRRRRGLIVTQLLFSSPCLTHCPTHLMPKQLRGQELIFPSQRSEEGGKRSWEKSKMPILL</sequence>
<dbReference type="Proteomes" id="UP001345219">
    <property type="component" value="Chromosome 10"/>
</dbReference>
<feature type="region of interest" description="Disordered" evidence="1">
    <location>
        <begin position="27"/>
        <end position="84"/>
    </location>
</feature>
<name>A0AAN7GY98_9MYRT</name>
<dbReference type="AlphaFoldDB" id="A0AAN7GY98"/>
<evidence type="ECO:0000256" key="1">
    <source>
        <dbReference type="SAM" id="MobiDB-lite"/>
    </source>
</evidence>
<comment type="caution">
    <text evidence="2">The sequence shown here is derived from an EMBL/GenBank/DDBJ whole genome shotgun (WGS) entry which is preliminary data.</text>
</comment>
<feature type="compositionally biased region" description="Basic and acidic residues" evidence="1">
    <location>
        <begin position="27"/>
        <end position="46"/>
    </location>
</feature>
<gene>
    <name evidence="2" type="ORF">SAY87_012786</name>
</gene>
<organism evidence="2 3">
    <name type="scientific">Trapa incisa</name>
    <dbReference type="NCBI Taxonomy" id="236973"/>
    <lineage>
        <taxon>Eukaryota</taxon>
        <taxon>Viridiplantae</taxon>
        <taxon>Streptophyta</taxon>
        <taxon>Embryophyta</taxon>
        <taxon>Tracheophyta</taxon>
        <taxon>Spermatophyta</taxon>
        <taxon>Magnoliopsida</taxon>
        <taxon>eudicotyledons</taxon>
        <taxon>Gunneridae</taxon>
        <taxon>Pentapetalae</taxon>
        <taxon>rosids</taxon>
        <taxon>malvids</taxon>
        <taxon>Myrtales</taxon>
        <taxon>Lythraceae</taxon>
        <taxon>Trapa</taxon>
    </lineage>
</organism>
<feature type="region of interest" description="Disordered" evidence="1">
    <location>
        <begin position="142"/>
        <end position="161"/>
    </location>
</feature>
<evidence type="ECO:0000313" key="3">
    <source>
        <dbReference type="Proteomes" id="UP001345219"/>
    </source>
</evidence>
<feature type="compositionally biased region" description="Basic and acidic residues" evidence="1">
    <location>
        <begin position="63"/>
        <end position="77"/>
    </location>
</feature>
<proteinExistence type="predicted"/>
<reference evidence="2 3" key="1">
    <citation type="journal article" date="2023" name="Hortic Res">
        <title>Pangenome of water caltrop reveals structural variations and asymmetric subgenome divergence after allopolyploidization.</title>
        <authorList>
            <person name="Zhang X."/>
            <person name="Chen Y."/>
            <person name="Wang L."/>
            <person name="Yuan Y."/>
            <person name="Fang M."/>
            <person name="Shi L."/>
            <person name="Lu R."/>
            <person name="Comes H.P."/>
            <person name="Ma Y."/>
            <person name="Chen Y."/>
            <person name="Huang G."/>
            <person name="Zhou Y."/>
            <person name="Zheng Z."/>
            <person name="Qiu Y."/>
        </authorList>
    </citation>
    <scope>NUCLEOTIDE SEQUENCE [LARGE SCALE GENOMIC DNA]</scope>
    <source>
        <tissue evidence="2">Roots</tissue>
    </source>
</reference>
<dbReference type="EMBL" id="JAXIOK010000021">
    <property type="protein sequence ID" value="KAK4746474.1"/>
    <property type="molecule type" value="Genomic_DNA"/>
</dbReference>